<dbReference type="Proteomes" id="UP001223743">
    <property type="component" value="Unassembled WGS sequence"/>
</dbReference>
<dbReference type="GO" id="GO:0032259">
    <property type="term" value="P:methylation"/>
    <property type="evidence" value="ECO:0007669"/>
    <property type="project" value="UniProtKB-KW"/>
</dbReference>
<dbReference type="PANTHER" id="PTHR43464">
    <property type="entry name" value="METHYLTRANSFERASE"/>
    <property type="match status" value="1"/>
</dbReference>
<sequence>MSAGRGPEAGDGELLPDMAESYDAYFSSGLYQRRYPRPNRRTLRFLEKLLPQGGRLIDYGAGEGRYCLALARSRAARVVAVDISAVARAHLQERIAAEGLSDRIAVTDAEGAAYEALLPGRASFDVALLGFGVLGHVAGRANRIALMDELRGNLKPSGRLVLGLPNRRRRFRAAQAESAGLPGLEPGDIRYRRDDGGRAIALFYHLYEREEIGAELAAAGFALERLTIESVLPEYAVTHNPLAGWLDDRLSAILPVDRGYGYLVVARPAR</sequence>
<dbReference type="EMBL" id="JAUSWJ010000001">
    <property type="protein sequence ID" value="MDQ0516205.1"/>
    <property type="molecule type" value="Genomic_DNA"/>
</dbReference>
<dbReference type="PANTHER" id="PTHR43464:SF19">
    <property type="entry name" value="UBIQUINONE BIOSYNTHESIS O-METHYLTRANSFERASE, MITOCHONDRIAL"/>
    <property type="match status" value="1"/>
</dbReference>
<dbReference type="SUPFAM" id="SSF53335">
    <property type="entry name" value="S-adenosyl-L-methionine-dependent methyltransferases"/>
    <property type="match status" value="1"/>
</dbReference>
<protein>
    <submittedName>
        <fullName evidence="4">SAM-dependent methyltransferase</fullName>
    </submittedName>
</protein>
<evidence type="ECO:0000256" key="2">
    <source>
        <dbReference type="ARBA" id="ARBA00022679"/>
    </source>
</evidence>
<reference evidence="4 5" key="1">
    <citation type="submission" date="2023-07" db="EMBL/GenBank/DDBJ databases">
        <title>Genomic Encyclopedia of Type Strains, Phase IV (KMG-IV): sequencing the most valuable type-strain genomes for metagenomic binning, comparative biology and taxonomic classification.</title>
        <authorList>
            <person name="Goeker M."/>
        </authorList>
    </citation>
    <scope>NUCLEOTIDE SEQUENCE [LARGE SCALE GENOMIC DNA]</scope>
    <source>
        <strain evidence="4 5">B1-1</strain>
    </source>
</reference>
<dbReference type="GO" id="GO:0008168">
    <property type="term" value="F:methyltransferase activity"/>
    <property type="evidence" value="ECO:0007669"/>
    <property type="project" value="UniProtKB-KW"/>
</dbReference>
<gene>
    <name evidence="4" type="ORF">QO015_001818</name>
</gene>
<evidence type="ECO:0000256" key="3">
    <source>
        <dbReference type="ARBA" id="ARBA00022691"/>
    </source>
</evidence>
<keyword evidence="2" id="KW-0808">Transferase</keyword>
<accession>A0ABU0M5G3</accession>
<evidence type="ECO:0000313" key="4">
    <source>
        <dbReference type="EMBL" id="MDQ0516205.1"/>
    </source>
</evidence>
<proteinExistence type="predicted"/>
<dbReference type="InterPro" id="IPR029063">
    <property type="entry name" value="SAM-dependent_MTases_sf"/>
</dbReference>
<dbReference type="RefSeq" id="WP_266279901.1">
    <property type="nucleotide sequence ID" value="NZ_JAPKNF010000001.1"/>
</dbReference>
<name>A0ABU0M5G3_9HYPH</name>
<dbReference type="Gene3D" id="3.40.50.150">
    <property type="entry name" value="Vaccinia Virus protein VP39"/>
    <property type="match status" value="1"/>
</dbReference>
<dbReference type="CDD" id="cd02440">
    <property type="entry name" value="AdoMet_MTases"/>
    <property type="match status" value="1"/>
</dbReference>
<keyword evidence="3" id="KW-0949">S-adenosyl-L-methionine</keyword>
<dbReference type="Pfam" id="PF13489">
    <property type="entry name" value="Methyltransf_23"/>
    <property type="match status" value="1"/>
</dbReference>
<evidence type="ECO:0000256" key="1">
    <source>
        <dbReference type="ARBA" id="ARBA00022603"/>
    </source>
</evidence>
<comment type="caution">
    <text evidence="4">The sequence shown here is derived from an EMBL/GenBank/DDBJ whole genome shotgun (WGS) entry which is preliminary data.</text>
</comment>
<keyword evidence="5" id="KW-1185">Reference proteome</keyword>
<evidence type="ECO:0000313" key="5">
    <source>
        <dbReference type="Proteomes" id="UP001223743"/>
    </source>
</evidence>
<keyword evidence="1 4" id="KW-0489">Methyltransferase</keyword>
<organism evidence="4 5">
    <name type="scientific">Kaistia geumhonensis</name>
    <dbReference type="NCBI Taxonomy" id="410839"/>
    <lineage>
        <taxon>Bacteria</taxon>
        <taxon>Pseudomonadati</taxon>
        <taxon>Pseudomonadota</taxon>
        <taxon>Alphaproteobacteria</taxon>
        <taxon>Hyphomicrobiales</taxon>
        <taxon>Kaistiaceae</taxon>
        <taxon>Kaistia</taxon>
    </lineage>
</organism>